<evidence type="ECO:0000313" key="4">
    <source>
        <dbReference type="EMBL" id="MBM2417222.1"/>
    </source>
</evidence>
<organism evidence="3 5">
    <name type="scientific">Marivita cryptomonadis</name>
    <dbReference type="NCBI Taxonomy" id="505252"/>
    <lineage>
        <taxon>Bacteria</taxon>
        <taxon>Pseudomonadati</taxon>
        <taxon>Pseudomonadota</taxon>
        <taxon>Alphaproteobacteria</taxon>
        <taxon>Rhodobacterales</taxon>
        <taxon>Roseobacteraceae</taxon>
        <taxon>Marivita</taxon>
    </lineage>
</organism>
<comment type="caution">
    <text evidence="3">The sequence shown here is derived from an EMBL/GenBank/DDBJ whole genome shotgun (WGS) entry which is preliminary data.</text>
</comment>
<dbReference type="Gene3D" id="2.60.120.430">
    <property type="entry name" value="Galactose-binding lectin"/>
    <property type="match status" value="1"/>
</dbReference>
<evidence type="ECO:0000313" key="3">
    <source>
        <dbReference type="EMBL" id="MBM2412541.1"/>
    </source>
</evidence>
<evidence type="ECO:0000313" key="6">
    <source>
        <dbReference type="Proteomes" id="UP000809440"/>
    </source>
</evidence>
<dbReference type="PANTHER" id="PTHR13194:SF19">
    <property type="entry name" value="NAD(P)-BINDING ROSSMANN-FOLD SUPERFAMILY PROTEIN"/>
    <property type="match status" value="1"/>
</dbReference>
<accession>A0A9Q2RZK1</accession>
<name>A0A9Q2RZK1_9RHOB</name>
<dbReference type="EMBL" id="JAFBXF010000005">
    <property type="protein sequence ID" value="MBM2417222.1"/>
    <property type="molecule type" value="Genomic_DNA"/>
</dbReference>
<dbReference type="Proteomes" id="UP000755667">
    <property type="component" value="Unassembled WGS sequence"/>
</dbReference>
<dbReference type="InterPro" id="IPR039131">
    <property type="entry name" value="NDUFAF1"/>
</dbReference>
<evidence type="ECO:0000259" key="2">
    <source>
        <dbReference type="Pfam" id="PF08547"/>
    </source>
</evidence>
<dbReference type="SUPFAM" id="SSF49785">
    <property type="entry name" value="Galactose-binding domain-like"/>
    <property type="match status" value="1"/>
</dbReference>
<dbReference type="InterPro" id="IPR013857">
    <property type="entry name" value="NADH-UbQ_OxRdtase-assoc_prot30"/>
</dbReference>
<feature type="domain" description="NADH:ubiquinone oxidoreductase intermediate-associated protein 30" evidence="2">
    <location>
        <begin position="20"/>
        <end position="156"/>
    </location>
</feature>
<gene>
    <name evidence="3" type="ORF">JQX41_09535</name>
    <name evidence="4" type="ORF">JQX48_09600</name>
</gene>
<dbReference type="RefSeq" id="WP_085627855.1">
    <property type="nucleotide sequence ID" value="NZ_JAFBWU010000005.1"/>
</dbReference>
<evidence type="ECO:0000313" key="5">
    <source>
        <dbReference type="Proteomes" id="UP000755667"/>
    </source>
</evidence>
<dbReference type="EMBL" id="JAFBXE010000005">
    <property type="protein sequence ID" value="MBM2412541.1"/>
    <property type="molecule type" value="Genomic_DNA"/>
</dbReference>
<sequence length="172" mass="18784">MSVLFAEQSLMETVFDDFSGDAAARWDFVADTVMGGVSSGHIEVVTSGPSKALRLCGDVSTRNNGGFVQARRRFSARWSAEATGVRLSVIGNGARYFVFLKTPHLSRVWHSYRAQFVAGDGWQAVDIPFSMFAPSHMGMPAMVAPSDVNSMAIVAYGDDYDADVTVREIRVY</sequence>
<protein>
    <submittedName>
        <fullName evidence="3">CIA30 family protein</fullName>
    </submittedName>
</protein>
<proteinExistence type="inferred from homology"/>
<dbReference type="Pfam" id="PF08547">
    <property type="entry name" value="CIA30"/>
    <property type="match status" value="1"/>
</dbReference>
<dbReference type="InterPro" id="IPR008979">
    <property type="entry name" value="Galactose-bd-like_sf"/>
</dbReference>
<dbReference type="AlphaFoldDB" id="A0A9Q2RZK1"/>
<dbReference type="PANTHER" id="PTHR13194">
    <property type="entry name" value="COMPLEX I INTERMEDIATE-ASSOCIATED PROTEIN 30"/>
    <property type="match status" value="1"/>
</dbReference>
<keyword evidence="6" id="KW-1185">Reference proteome</keyword>
<reference evidence="3 6" key="1">
    <citation type="submission" date="2021-01" db="EMBL/GenBank/DDBJ databases">
        <title>Diatom-associated Roseobacters Show Island Model of Population Structure.</title>
        <authorList>
            <person name="Qu L."/>
            <person name="Feng X."/>
            <person name="Chen Y."/>
            <person name="Li L."/>
            <person name="Wang X."/>
            <person name="Hu Z."/>
            <person name="Wang H."/>
            <person name="Luo H."/>
        </authorList>
    </citation>
    <scope>NUCLEOTIDE SEQUENCE</scope>
    <source>
        <strain evidence="4 6">CC28-63</strain>
        <strain evidence="3">CC28-69</strain>
    </source>
</reference>
<evidence type="ECO:0000256" key="1">
    <source>
        <dbReference type="ARBA" id="ARBA00007884"/>
    </source>
</evidence>
<comment type="similarity">
    <text evidence="1">Belongs to the CIA30 family.</text>
</comment>
<dbReference type="OrthoDB" id="442188at2"/>
<dbReference type="GeneID" id="62639564"/>
<dbReference type="Proteomes" id="UP000809440">
    <property type="component" value="Unassembled WGS sequence"/>
</dbReference>